<feature type="domain" description="Sigma-54 factor interaction" evidence="8">
    <location>
        <begin position="145"/>
        <end position="375"/>
    </location>
</feature>
<keyword evidence="2" id="KW-0067">ATP-binding</keyword>
<evidence type="ECO:0000256" key="4">
    <source>
        <dbReference type="ARBA" id="ARBA00023125"/>
    </source>
</evidence>
<proteinExistence type="predicted"/>
<organism evidence="10 11">
    <name type="scientific">Stigmatella ashevillensis</name>
    <dbReference type="NCBI Taxonomy" id="2995309"/>
    <lineage>
        <taxon>Bacteria</taxon>
        <taxon>Pseudomonadati</taxon>
        <taxon>Myxococcota</taxon>
        <taxon>Myxococcia</taxon>
        <taxon>Myxococcales</taxon>
        <taxon>Cystobacterineae</taxon>
        <taxon>Archangiaceae</taxon>
        <taxon>Stigmatella</taxon>
    </lineage>
</organism>
<dbReference type="InterPro" id="IPR002078">
    <property type="entry name" value="Sigma_54_int"/>
</dbReference>
<comment type="caution">
    <text evidence="10">The sequence shown here is derived from an EMBL/GenBank/DDBJ whole genome shotgun (WGS) entry which is preliminary data.</text>
</comment>
<dbReference type="Pfam" id="PF00072">
    <property type="entry name" value="Response_reg"/>
    <property type="match status" value="1"/>
</dbReference>
<dbReference type="PROSITE" id="PS50045">
    <property type="entry name" value="SIGMA54_INTERACT_4"/>
    <property type="match status" value="1"/>
</dbReference>
<feature type="coiled-coil region" evidence="7">
    <location>
        <begin position="408"/>
        <end position="437"/>
    </location>
</feature>
<dbReference type="SMART" id="SM00448">
    <property type="entry name" value="REC"/>
    <property type="match status" value="1"/>
</dbReference>
<dbReference type="SMART" id="SM00382">
    <property type="entry name" value="AAA"/>
    <property type="match status" value="1"/>
</dbReference>
<evidence type="ECO:0000256" key="5">
    <source>
        <dbReference type="ARBA" id="ARBA00023163"/>
    </source>
</evidence>
<sequence length="455" mass="49434">MNSLVLLVDDDAALRSAWRRLLKSVGFEVLEAPDAVAARQLFKAHPVQLVLLDLMLPPEQTPEAGAALLGEFLSARPDAKVVVVSGTGEASLALSLVQRGAYDFFSKPADPEHLLAVLGRAQARMGLEARVRELEQSLAAREDQLLGQAPAFLEAKQLTARAAVTDIPLLLTGASGTGKEVFARFVHARSRRADKPFVTLNCGAISPQLLESTLFGHKKGAFTGALADSKGLFAEAHGGTLFLDEIGDLQLDLQVKLLRATESGEVLPVGASRPVLVDVRLVSATHQPLPEQVANKHFREDLYWRLRGIEVALPRLSERPGDVVLLAQHFLNTARSLVPHAVMPTLSPATVRCLESYDWPGNLRELRHEMQRALVLSGGRGELQPEDLSPALRAQAPSDGTVHAALTLEEKIERLEREELTRALAECEGNRSHAAEKLGLSRQGLLNKMARHGLR</sequence>
<keyword evidence="3" id="KW-0805">Transcription regulation</keyword>
<keyword evidence="4" id="KW-0238">DNA-binding</keyword>
<dbReference type="InterPro" id="IPR003593">
    <property type="entry name" value="AAA+_ATPase"/>
</dbReference>
<dbReference type="PRINTS" id="PR01590">
    <property type="entry name" value="HTHFIS"/>
</dbReference>
<keyword evidence="1" id="KW-0547">Nucleotide-binding</keyword>
<evidence type="ECO:0000313" key="11">
    <source>
        <dbReference type="Proteomes" id="UP001221838"/>
    </source>
</evidence>
<evidence type="ECO:0000256" key="7">
    <source>
        <dbReference type="SAM" id="Coils"/>
    </source>
</evidence>
<feature type="domain" description="Response regulatory" evidence="9">
    <location>
        <begin position="4"/>
        <end position="122"/>
    </location>
</feature>
<evidence type="ECO:0000259" key="8">
    <source>
        <dbReference type="PROSITE" id="PS50045"/>
    </source>
</evidence>
<reference evidence="10 11" key="1">
    <citation type="submission" date="2022-11" db="EMBL/GenBank/DDBJ databases">
        <title>Minimal conservation of predation-associated metabolite biosynthetic gene clusters underscores biosynthetic potential of Myxococcota including descriptions for ten novel species: Archangium lansinium sp. nov., Myxococcus landrumus sp. nov., Nannocystis bai.</title>
        <authorList>
            <person name="Ahearne A."/>
            <person name="Stevens C."/>
            <person name="Dowd S."/>
        </authorList>
    </citation>
    <scope>NUCLEOTIDE SEQUENCE [LARGE SCALE GENOMIC DNA]</scope>
    <source>
        <strain evidence="10 11">NCWAL01</strain>
    </source>
</reference>
<keyword evidence="5" id="KW-0804">Transcription</keyword>
<dbReference type="InterPro" id="IPR002197">
    <property type="entry name" value="HTH_Fis"/>
</dbReference>
<dbReference type="EMBL" id="JAQNDM010000002">
    <property type="protein sequence ID" value="MDC0711419.1"/>
    <property type="molecule type" value="Genomic_DNA"/>
</dbReference>
<dbReference type="Gene3D" id="1.10.8.60">
    <property type="match status" value="1"/>
</dbReference>
<dbReference type="SUPFAM" id="SSF52172">
    <property type="entry name" value="CheY-like"/>
    <property type="match status" value="1"/>
</dbReference>
<name>A0ABT5DCM2_9BACT</name>
<evidence type="ECO:0000256" key="2">
    <source>
        <dbReference type="ARBA" id="ARBA00022840"/>
    </source>
</evidence>
<dbReference type="SUPFAM" id="SSF46689">
    <property type="entry name" value="Homeodomain-like"/>
    <property type="match status" value="1"/>
</dbReference>
<dbReference type="Pfam" id="PF02954">
    <property type="entry name" value="HTH_8"/>
    <property type="match status" value="1"/>
</dbReference>
<dbReference type="InterPro" id="IPR025944">
    <property type="entry name" value="Sigma_54_int_dom_CS"/>
</dbReference>
<evidence type="ECO:0000256" key="1">
    <source>
        <dbReference type="ARBA" id="ARBA00022741"/>
    </source>
</evidence>
<keyword evidence="7" id="KW-0175">Coiled coil</keyword>
<feature type="modified residue" description="4-aspartylphosphate" evidence="6">
    <location>
        <position position="53"/>
    </location>
</feature>
<evidence type="ECO:0000256" key="3">
    <source>
        <dbReference type="ARBA" id="ARBA00023015"/>
    </source>
</evidence>
<dbReference type="CDD" id="cd00009">
    <property type="entry name" value="AAA"/>
    <property type="match status" value="1"/>
</dbReference>
<dbReference type="InterPro" id="IPR009057">
    <property type="entry name" value="Homeodomain-like_sf"/>
</dbReference>
<dbReference type="Pfam" id="PF25601">
    <property type="entry name" value="AAA_lid_14"/>
    <property type="match status" value="1"/>
</dbReference>
<gene>
    <name evidence="10" type="ORF">POL68_23310</name>
</gene>
<dbReference type="PROSITE" id="PS00688">
    <property type="entry name" value="SIGMA54_INTERACT_3"/>
    <property type="match status" value="1"/>
</dbReference>
<dbReference type="Pfam" id="PF00158">
    <property type="entry name" value="Sigma54_activat"/>
    <property type="match status" value="1"/>
</dbReference>
<dbReference type="Proteomes" id="UP001221838">
    <property type="component" value="Unassembled WGS sequence"/>
</dbReference>
<evidence type="ECO:0000256" key="6">
    <source>
        <dbReference type="PROSITE-ProRule" id="PRU00169"/>
    </source>
</evidence>
<dbReference type="RefSeq" id="WP_272141372.1">
    <property type="nucleotide sequence ID" value="NZ_JAQNDM010000002.1"/>
</dbReference>
<dbReference type="InterPro" id="IPR025943">
    <property type="entry name" value="Sigma_54_int_dom_ATP-bd_2"/>
</dbReference>
<dbReference type="Gene3D" id="3.40.50.300">
    <property type="entry name" value="P-loop containing nucleotide triphosphate hydrolases"/>
    <property type="match status" value="1"/>
</dbReference>
<keyword evidence="6" id="KW-0597">Phosphoprotein</keyword>
<dbReference type="InterPro" id="IPR058031">
    <property type="entry name" value="AAA_lid_NorR"/>
</dbReference>
<dbReference type="Gene3D" id="3.40.50.2300">
    <property type="match status" value="1"/>
</dbReference>
<evidence type="ECO:0000313" key="10">
    <source>
        <dbReference type="EMBL" id="MDC0711419.1"/>
    </source>
</evidence>
<dbReference type="SUPFAM" id="SSF52540">
    <property type="entry name" value="P-loop containing nucleoside triphosphate hydrolases"/>
    <property type="match status" value="1"/>
</dbReference>
<dbReference type="Gene3D" id="1.10.10.60">
    <property type="entry name" value="Homeodomain-like"/>
    <property type="match status" value="1"/>
</dbReference>
<dbReference type="InterPro" id="IPR011006">
    <property type="entry name" value="CheY-like_superfamily"/>
</dbReference>
<protein>
    <submittedName>
        <fullName evidence="10">Sigma-54 dependent transcriptional regulator</fullName>
    </submittedName>
</protein>
<keyword evidence="11" id="KW-1185">Reference proteome</keyword>
<dbReference type="PANTHER" id="PTHR32071">
    <property type="entry name" value="TRANSCRIPTIONAL REGULATORY PROTEIN"/>
    <property type="match status" value="1"/>
</dbReference>
<accession>A0ABT5DCM2</accession>
<dbReference type="InterPro" id="IPR001789">
    <property type="entry name" value="Sig_transdc_resp-reg_receiver"/>
</dbReference>
<dbReference type="PROSITE" id="PS00676">
    <property type="entry name" value="SIGMA54_INTERACT_2"/>
    <property type="match status" value="1"/>
</dbReference>
<evidence type="ECO:0000259" key="9">
    <source>
        <dbReference type="PROSITE" id="PS50110"/>
    </source>
</evidence>
<dbReference type="PROSITE" id="PS50110">
    <property type="entry name" value="RESPONSE_REGULATORY"/>
    <property type="match status" value="1"/>
</dbReference>
<dbReference type="InterPro" id="IPR027417">
    <property type="entry name" value="P-loop_NTPase"/>
</dbReference>